<accession>A0A656A6P8</accession>
<evidence type="ECO:0000313" key="2">
    <source>
        <dbReference type="Proteomes" id="UP000041770"/>
    </source>
</evidence>
<gene>
    <name evidence="1" type="ORF">ERS013200_02684</name>
</gene>
<dbReference type="EMBL" id="CWQY01000019">
    <property type="protein sequence ID" value="CSC94439.1"/>
    <property type="molecule type" value="Genomic_DNA"/>
</dbReference>
<dbReference type="Proteomes" id="UP000041770">
    <property type="component" value="Unassembled WGS sequence"/>
</dbReference>
<evidence type="ECO:0000313" key="1">
    <source>
        <dbReference type="EMBL" id="CSC94439.1"/>
    </source>
</evidence>
<sequence length="115" mass="13303">MPHSEWWGHHDYAQSSSLFSLRLPPVAIPPEPITAHLGARSCWSLKPVPHTLERHLGSVIVECRESNPSPPRCRSQIGHELRQLDNGFGYSLVAITREHWFRPRLRKKTVRERLI</sequence>
<dbReference type="AlphaFoldDB" id="A0A656A6P8"/>
<reference evidence="1 2" key="1">
    <citation type="submission" date="2015-07" db="EMBL/GenBank/DDBJ databases">
        <authorList>
            <consortium name="Pathogen Informatics"/>
        </authorList>
    </citation>
    <scope>NUCLEOTIDE SEQUENCE [LARGE SCALE GENOMIC DNA]</scope>
    <source>
        <strain evidence="1 2">A316</strain>
    </source>
</reference>
<proteinExistence type="predicted"/>
<name>A0A656A6P8_VIBCL</name>
<protein>
    <submittedName>
        <fullName evidence="1">Uncharacterized protein</fullName>
    </submittedName>
</protein>
<organism evidence="1 2">
    <name type="scientific">Vibrio cholerae</name>
    <dbReference type="NCBI Taxonomy" id="666"/>
    <lineage>
        <taxon>Bacteria</taxon>
        <taxon>Pseudomonadati</taxon>
        <taxon>Pseudomonadota</taxon>
        <taxon>Gammaproteobacteria</taxon>
        <taxon>Vibrionales</taxon>
        <taxon>Vibrionaceae</taxon>
        <taxon>Vibrio</taxon>
    </lineage>
</organism>